<organism evidence="1 2">
    <name type="scientific">Pocillopora damicornis</name>
    <name type="common">Cauliflower coral</name>
    <name type="synonym">Millepora damicornis</name>
    <dbReference type="NCBI Taxonomy" id="46731"/>
    <lineage>
        <taxon>Eukaryota</taxon>
        <taxon>Metazoa</taxon>
        <taxon>Cnidaria</taxon>
        <taxon>Anthozoa</taxon>
        <taxon>Hexacorallia</taxon>
        <taxon>Scleractinia</taxon>
        <taxon>Astrocoeniina</taxon>
        <taxon>Pocilloporidae</taxon>
        <taxon>Pocillopora</taxon>
    </lineage>
</organism>
<dbReference type="EMBL" id="RCHS01001025">
    <property type="protein sequence ID" value="RMX55682.1"/>
    <property type="molecule type" value="Genomic_DNA"/>
</dbReference>
<protein>
    <submittedName>
        <fullName evidence="1">Uncharacterized protein</fullName>
    </submittedName>
</protein>
<dbReference type="Proteomes" id="UP000275408">
    <property type="component" value="Unassembled WGS sequence"/>
</dbReference>
<gene>
    <name evidence="1" type="ORF">pdam_00018723</name>
</gene>
<evidence type="ECO:0000313" key="2">
    <source>
        <dbReference type="Proteomes" id="UP000275408"/>
    </source>
</evidence>
<proteinExistence type="predicted"/>
<sequence length="96" mass="11227">MKSGMGLKGDQGIHVQSMKAIAEAIEAGKPNGKVWVDHKKTYAMLKRRIIHLYGETFHYNKTAGRKWRGIESTRYNRYHIRKSMRFLEANMENDED</sequence>
<accession>A0A3M6UPW2</accession>
<evidence type="ECO:0000313" key="1">
    <source>
        <dbReference type="EMBL" id="RMX55682.1"/>
    </source>
</evidence>
<dbReference type="AlphaFoldDB" id="A0A3M6UPW2"/>
<keyword evidence="2" id="KW-1185">Reference proteome</keyword>
<reference evidence="1 2" key="1">
    <citation type="journal article" date="2018" name="Sci. Rep.">
        <title>Comparative analysis of the Pocillopora damicornis genome highlights role of immune system in coral evolution.</title>
        <authorList>
            <person name="Cunning R."/>
            <person name="Bay R.A."/>
            <person name="Gillette P."/>
            <person name="Baker A.C."/>
            <person name="Traylor-Knowles N."/>
        </authorList>
    </citation>
    <scope>NUCLEOTIDE SEQUENCE [LARGE SCALE GENOMIC DNA]</scope>
    <source>
        <strain evidence="1">RSMAS</strain>
        <tissue evidence="1">Whole animal</tissue>
    </source>
</reference>
<comment type="caution">
    <text evidence="1">The sequence shown here is derived from an EMBL/GenBank/DDBJ whole genome shotgun (WGS) entry which is preliminary data.</text>
</comment>
<name>A0A3M6UPW2_POCDA</name>